<dbReference type="PANTHER" id="PTHR37538">
    <property type="entry name" value="BTB DOMAIN-CONTAINING PROTEIN"/>
    <property type="match status" value="1"/>
</dbReference>
<organism evidence="2 3">
    <name type="scientific">Xylaria bambusicola</name>
    <dbReference type="NCBI Taxonomy" id="326684"/>
    <lineage>
        <taxon>Eukaryota</taxon>
        <taxon>Fungi</taxon>
        <taxon>Dikarya</taxon>
        <taxon>Ascomycota</taxon>
        <taxon>Pezizomycotina</taxon>
        <taxon>Sordariomycetes</taxon>
        <taxon>Xylariomycetidae</taxon>
        <taxon>Xylariales</taxon>
        <taxon>Xylariaceae</taxon>
        <taxon>Xylaria</taxon>
    </lineage>
</organism>
<gene>
    <name evidence="2" type="ORF">RRF57_013169</name>
</gene>
<proteinExistence type="predicted"/>
<evidence type="ECO:0000313" key="3">
    <source>
        <dbReference type="Proteomes" id="UP001305414"/>
    </source>
</evidence>
<dbReference type="Proteomes" id="UP001305414">
    <property type="component" value="Unassembled WGS sequence"/>
</dbReference>
<accession>A0AAN7V504</accession>
<evidence type="ECO:0008006" key="4">
    <source>
        <dbReference type="Google" id="ProtNLM"/>
    </source>
</evidence>
<dbReference type="EMBL" id="JAWHQM010000119">
    <property type="protein sequence ID" value="KAK5637454.1"/>
    <property type="molecule type" value="Genomic_DNA"/>
</dbReference>
<dbReference type="AlphaFoldDB" id="A0AAN7V504"/>
<evidence type="ECO:0000256" key="1">
    <source>
        <dbReference type="SAM" id="MobiDB-lite"/>
    </source>
</evidence>
<keyword evidence="3" id="KW-1185">Reference proteome</keyword>
<reference evidence="2 3" key="1">
    <citation type="submission" date="2023-10" db="EMBL/GenBank/DDBJ databases">
        <title>Draft genome sequence of Xylaria bambusicola isolate GMP-LS, the root and basal stem rot pathogen of sugarcane in Indonesia.</title>
        <authorList>
            <person name="Selvaraj P."/>
            <person name="Muralishankar V."/>
            <person name="Muruganantham S."/>
            <person name="Sp S."/>
            <person name="Haryani S."/>
            <person name="Lau K.J.X."/>
            <person name="Naqvi N.I."/>
        </authorList>
    </citation>
    <scope>NUCLEOTIDE SEQUENCE [LARGE SCALE GENOMIC DNA]</scope>
    <source>
        <strain evidence="2">GMP-LS</strain>
    </source>
</reference>
<sequence length="267" mass="30516">MTTPKLYAQWRNESQLYLRRVPSSAGHVLISFLYSGRYECPEPKGSTPYDREVDRFKTSVWVYKLARDYELPELESLAKYAIEKIGIYLNATRNFDVLGEIFPRLGENDEFLQAYLKTLLRPFIERRVTSLGSWSDSAGKNPSFTNAILRLINQLLCDTGDRDIRQDVNHNELKSPTARAKTPSKLHQDDTPTTASPPAPGRGGFDITPMDVNIRKGIFQKPENTKTVKTERCYIPNIDELESLKGQIFRSNRHSIANWAAPTLVYK</sequence>
<name>A0AAN7V504_9PEZI</name>
<dbReference type="PANTHER" id="PTHR37538:SF1">
    <property type="entry name" value="BTB DOMAIN-CONTAINING PROTEIN"/>
    <property type="match status" value="1"/>
</dbReference>
<comment type="caution">
    <text evidence="2">The sequence shown here is derived from an EMBL/GenBank/DDBJ whole genome shotgun (WGS) entry which is preliminary data.</text>
</comment>
<evidence type="ECO:0000313" key="2">
    <source>
        <dbReference type="EMBL" id="KAK5637454.1"/>
    </source>
</evidence>
<protein>
    <recommendedName>
        <fullName evidence="4">BTB domain-containing protein</fullName>
    </recommendedName>
</protein>
<feature type="region of interest" description="Disordered" evidence="1">
    <location>
        <begin position="167"/>
        <end position="207"/>
    </location>
</feature>